<dbReference type="RefSeq" id="WP_015751205.1">
    <property type="nucleotide sequence ID" value="NC_013223.1"/>
</dbReference>
<feature type="chain" id="PRO_5002992708" evidence="1">
    <location>
        <begin position="23"/>
        <end position="256"/>
    </location>
</feature>
<dbReference type="KEGG" id="drt:Dret_0755"/>
<dbReference type="AlphaFoldDB" id="C8X0V0"/>
<name>C8X0V0_DESRD</name>
<gene>
    <name evidence="2" type="ordered locus">Dret_0755</name>
</gene>
<dbReference type="OrthoDB" id="9780723at2"/>
<dbReference type="EMBL" id="CP001734">
    <property type="protein sequence ID" value="ACV68047.1"/>
    <property type="molecule type" value="Genomic_DNA"/>
</dbReference>
<organism evidence="2 3">
    <name type="scientific">Desulfohalobium retbaense (strain ATCC 49708 / DSM 5692 / JCM 16813 / HR100)</name>
    <dbReference type="NCBI Taxonomy" id="485915"/>
    <lineage>
        <taxon>Bacteria</taxon>
        <taxon>Pseudomonadati</taxon>
        <taxon>Thermodesulfobacteriota</taxon>
        <taxon>Desulfovibrionia</taxon>
        <taxon>Desulfovibrionales</taxon>
        <taxon>Desulfohalobiaceae</taxon>
        <taxon>Desulfohalobium</taxon>
    </lineage>
</organism>
<reference evidence="3" key="1">
    <citation type="submission" date="2009-09" db="EMBL/GenBank/DDBJ databases">
        <title>The complete chromosome of Desulfohalobium retbaense DSM 5692.</title>
        <authorList>
            <consortium name="US DOE Joint Genome Institute (JGI-PGF)"/>
            <person name="Lucas S."/>
            <person name="Copeland A."/>
            <person name="Lapidus A."/>
            <person name="Glavina del Rio T."/>
            <person name="Dalin E."/>
            <person name="Tice H."/>
            <person name="Bruce D."/>
            <person name="Goodwin L."/>
            <person name="Pitluck S."/>
            <person name="Kyrpides N."/>
            <person name="Mavromatis K."/>
            <person name="Ivanova N."/>
            <person name="Mikhailova N."/>
            <person name="Munk A.C."/>
            <person name="Brettin T."/>
            <person name="Detter J.C."/>
            <person name="Han C."/>
            <person name="Tapia R."/>
            <person name="Larimer F."/>
            <person name="Land M."/>
            <person name="Hauser L."/>
            <person name="Markowitz V."/>
            <person name="Cheng J.-F."/>
            <person name="Hugenholtz P."/>
            <person name="Woyke T."/>
            <person name="Wu D."/>
            <person name="Spring S."/>
            <person name="Klenk H.-P."/>
            <person name="Eisen J.A."/>
        </authorList>
    </citation>
    <scope>NUCLEOTIDE SEQUENCE [LARGE SCALE GENOMIC DNA]</scope>
    <source>
        <strain evidence="3">DSM 5692</strain>
    </source>
</reference>
<keyword evidence="3" id="KW-1185">Reference proteome</keyword>
<protein>
    <submittedName>
        <fullName evidence="2">Nickel transport complex, NikM subunit, transmembrane</fullName>
    </submittedName>
</protein>
<evidence type="ECO:0000256" key="1">
    <source>
        <dbReference type="SAM" id="SignalP"/>
    </source>
</evidence>
<reference evidence="2 3" key="2">
    <citation type="journal article" date="2010" name="Stand. Genomic Sci.">
        <title>Complete genome sequence of Desulfohalobium retbaense type strain (HR(100)).</title>
        <authorList>
            <person name="Spring S."/>
            <person name="Nolan M."/>
            <person name="Lapidus A."/>
            <person name="Glavina Del Rio T."/>
            <person name="Copeland A."/>
            <person name="Tice H."/>
            <person name="Cheng J.F."/>
            <person name="Lucas S."/>
            <person name="Land M."/>
            <person name="Chen F."/>
            <person name="Bruce D."/>
            <person name="Goodwin L."/>
            <person name="Pitluck S."/>
            <person name="Ivanova N."/>
            <person name="Mavromatis K."/>
            <person name="Mikhailova N."/>
            <person name="Pati A."/>
            <person name="Chen A."/>
            <person name="Palaniappan K."/>
            <person name="Hauser L."/>
            <person name="Chang Y.J."/>
            <person name="Jeffries C.D."/>
            <person name="Munk C."/>
            <person name="Kiss H."/>
            <person name="Chain P."/>
            <person name="Han C."/>
            <person name="Brettin T."/>
            <person name="Detter J.C."/>
            <person name="Schuler E."/>
            <person name="Goker M."/>
            <person name="Rohde M."/>
            <person name="Bristow J."/>
            <person name="Eisen J.A."/>
            <person name="Markowitz V."/>
            <person name="Hugenholtz P."/>
            <person name="Kyrpides N.C."/>
            <person name="Klenk H.P."/>
        </authorList>
    </citation>
    <scope>NUCLEOTIDE SEQUENCE [LARGE SCALE GENOMIC DNA]</scope>
    <source>
        <strain evidence="2 3">DSM 5692</strain>
    </source>
</reference>
<keyword evidence="2" id="KW-0812">Transmembrane</keyword>
<dbReference type="HOGENOM" id="CLU_058596_1_1_7"/>
<dbReference type="STRING" id="485915.Dret_0755"/>
<proteinExistence type="predicted"/>
<dbReference type="Proteomes" id="UP000001052">
    <property type="component" value="Chromosome"/>
</dbReference>
<keyword evidence="2" id="KW-0472">Membrane</keyword>
<dbReference type="InterPro" id="IPR019613">
    <property type="entry name" value="DUF4198"/>
</dbReference>
<keyword evidence="1" id="KW-0732">Signal</keyword>
<feature type="signal peptide" evidence="1">
    <location>
        <begin position="1"/>
        <end position="22"/>
    </location>
</feature>
<accession>C8X0V0</accession>
<sequence length="256" mass="28664">MLKRCLCLSLLFLVVFPAGAWAHFGMVIPSQSMVDQNHRQLTVDFSFSHPFEGVGMVLERPERVTIVKQGQVTDVTSELVSTTIMDKKGWQLEYAVRRPGVYTIGMEPKPYWEPAEDCFIIHYTKTLVAAYGAESGWDAPAGYPMEIVPLTRPFGLYAGNVFQGQVLYKGEPLAHAEVEVEYYNREGDATAPTPYMVTQVVKADANGVFSYAAPKAGWWGFAALHTADYTMEHEGEAKDVELGGVLWTRFSKWQNH</sequence>
<dbReference type="Pfam" id="PF10670">
    <property type="entry name" value="DUF4198"/>
    <property type="match status" value="1"/>
</dbReference>
<evidence type="ECO:0000313" key="3">
    <source>
        <dbReference type="Proteomes" id="UP000001052"/>
    </source>
</evidence>
<evidence type="ECO:0000313" key="2">
    <source>
        <dbReference type="EMBL" id="ACV68047.1"/>
    </source>
</evidence>
<dbReference type="eggNOG" id="COG5266">
    <property type="taxonomic scope" value="Bacteria"/>
</dbReference>